<dbReference type="EC" id="3.4.24.-" evidence="4"/>
<evidence type="ECO:0000256" key="2">
    <source>
        <dbReference type="SAM" id="Phobius"/>
    </source>
</evidence>
<proteinExistence type="predicted"/>
<reference evidence="4" key="1">
    <citation type="submission" date="2017-02" db="EMBL/GenBank/DDBJ databases">
        <title>Delving into the versatile metabolic prowess of the omnipresent phylum Bacteroidetes.</title>
        <authorList>
            <person name="Nobu M.K."/>
            <person name="Mei R."/>
            <person name="Narihiro T."/>
            <person name="Kuroda K."/>
            <person name="Liu W.-T."/>
        </authorList>
    </citation>
    <scope>NUCLEOTIDE SEQUENCE</scope>
    <source>
        <strain evidence="4">ADurb.Bin280</strain>
    </source>
</reference>
<evidence type="ECO:0000259" key="3">
    <source>
        <dbReference type="PROSITE" id="PS51782"/>
    </source>
</evidence>
<dbReference type="InterPro" id="IPR016047">
    <property type="entry name" value="M23ase_b-sheet_dom"/>
</dbReference>
<dbReference type="PANTHER" id="PTHR21666">
    <property type="entry name" value="PEPTIDASE-RELATED"/>
    <property type="match status" value="1"/>
</dbReference>
<evidence type="ECO:0000313" key="4">
    <source>
        <dbReference type="EMBL" id="OQA53289.1"/>
    </source>
</evidence>
<dbReference type="CDD" id="cd12797">
    <property type="entry name" value="M23_peptidase"/>
    <property type="match status" value="1"/>
</dbReference>
<dbReference type="Pfam" id="PF01476">
    <property type="entry name" value="LysM"/>
    <property type="match status" value="1"/>
</dbReference>
<dbReference type="InterPro" id="IPR018392">
    <property type="entry name" value="LysM"/>
</dbReference>
<accession>A0A1V5SFG3</accession>
<dbReference type="SUPFAM" id="SSF54106">
    <property type="entry name" value="LysM domain"/>
    <property type="match status" value="1"/>
</dbReference>
<dbReference type="SMART" id="SM00257">
    <property type="entry name" value="LysM"/>
    <property type="match status" value="1"/>
</dbReference>
<dbReference type="PANTHER" id="PTHR21666:SF289">
    <property type="entry name" value="L-ALA--D-GLU ENDOPEPTIDASE"/>
    <property type="match status" value="1"/>
</dbReference>
<keyword evidence="2" id="KW-0472">Membrane</keyword>
<dbReference type="GO" id="GO:0004222">
    <property type="term" value="F:metalloendopeptidase activity"/>
    <property type="evidence" value="ECO:0007669"/>
    <property type="project" value="TreeGrafter"/>
</dbReference>
<dbReference type="Pfam" id="PF01551">
    <property type="entry name" value="Peptidase_M23"/>
    <property type="match status" value="1"/>
</dbReference>
<dbReference type="SUPFAM" id="SSF51261">
    <property type="entry name" value="Duplicated hybrid motif"/>
    <property type="match status" value="1"/>
</dbReference>
<protein>
    <submittedName>
        <fullName evidence="4">Murein DD-endopeptidase MepM</fullName>
        <ecNumber evidence="4">3.4.24.-</ecNumber>
    </submittedName>
</protein>
<dbReference type="Gene3D" id="3.10.350.10">
    <property type="entry name" value="LysM domain"/>
    <property type="match status" value="1"/>
</dbReference>
<feature type="domain" description="LysM" evidence="3">
    <location>
        <begin position="149"/>
        <end position="195"/>
    </location>
</feature>
<dbReference type="PROSITE" id="PS51782">
    <property type="entry name" value="LYSM"/>
    <property type="match status" value="1"/>
</dbReference>
<keyword evidence="4" id="KW-0378">Hydrolase</keyword>
<name>A0A1V5SFG3_9BACT</name>
<organism evidence="4">
    <name type="scientific">candidate division WS2 bacterium ADurb.Bin280</name>
    <dbReference type="NCBI Taxonomy" id="1852829"/>
    <lineage>
        <taxon>Bacteria</taxon>
        <taxon>candidate division WS2</taxon>
    </lineage>
</organism>
<dbReference type="Gene3D" id="2.70.70.10">
    <property type="entry name" value="Glucose Permease (Domain IIA)"/>
    <property type="match status" value="1"/>
</dbReference>
<dbReference type="InterPro" id="IPR011055">
    <property type="entry name" value="Dup_hybrid_motif"/>
</dbReference>
<dbReference type="EMBL" id="MWBO01000006">
    <property type="protein sequence ID" value="OQA53289.1"/>
    <property type="molecule type" value="Genomic_DNA"/>
</dbReference>
<dbReference type="CDD" id="cd00118">
    <property type="entry name" value="LysM"/>
    <property type="match status" value="1"/>
</dbReference>
<comment type="caution">
    <text evidence="4">The sequence shown here is derived from an EMBL/GenBank/DDBJ whole genome shotgun (WGS) entry which is preliminary data.</text>
</comment>
<dbReference type="InterPro" id="IPR050570">
    <property type="entry name" value="Cell_wall_metabolism_enzyme"/>
</dbReference>
<sequence length="365" mass="39386">MSTNNLDGPSKHSDHSSVINKLKKGAVASFKKQASFVSICSNFLKSFASREKKLLFNLTILLVLVLTPWISEVSANKQLYLDIQRYSSPLDPIKAGELSEKINQYTPGIEEKKDEVALSIMTENDSYTMSQQLAINTGRNVEEPQRQAATYQVEQGETIIQIANKFNLHVATILDANSIKPEESKKIKPGTILSIPSSDTSTSNDWLVAINKAEDLKRKLALSSKALAASSKQTSSGYDGVDRSGLITPVSGGGKGISQYFTGRHTGVDYMGNMGTPILAALSGRVILVATGWNGGYGNQVIIDHGGGRTTRYAHLSSFNVSAGQTVSQGQQVGGMGNTGRVYGRTGIHLHFELIINGRPVNPLK</sequence>
<gene>
    <name evidence="4" type="primary">mepM</name>
    <name evidence="4" type="ORF">BWY43_00060</name>
</gene>
<keyword evidence="2" id="KW-1133">Transmembrane helix</keyword>
<dbReference type="Proteomes" id="UP000485367">
    <property type="component" value="Unassembled WGS sequence"/>
</dbReference>
<evidence type="ECO:0000256" key="1">
    <source>
        <dbReference type="ARBA" id="ARBA00022729"/>
    </source>
</evidence>
<keyword evidence="2" id="KW-0812">Transmembrane</keyword>
<dbReference type="AlphaFoldDB" id="A0A1V5SFG3"/>
<dbReference type="InterPro" id="IPR036779">
    <property type="entry name" value="LysM_dom_sf"/>
</dbReference>
<feature type="transmembrane region" description="Helical" evidence="2">
    <location>
        <begin position="54"/>
        <end position="71"/>
    </location>
</feature>
<keyword evidence="1" id="KW-0732">Signal</keyword>